<dbReference type="InterPro" id="IPR050098">
    <property type="entry name" value="TFPI/VKTCI-like"/>
</dbReference>
<evidence type="ECO:0000313" key="5">
    <source>
        <dbReference type="Proteomes" id="UP000005408"/>
    </source>
</evidence>
<organism evidence="4 5">
    <name type="scientific">Magallana gigas</name>
    <name type="common">Pacific oyster</name>
    <name type="synonym">Crassostrea gigas</name>
    <dbReference type="NCBI Taxonomy" id="29159"/>
    <lineage>
        <taxon>Eukaryota</taxon>
        <taxon>Metazoa</taxon>
        <taxon>Spiralia</taxon>
        <taxon>Lophotrochozoa</taxon>
        <taxon>Mollusca</taxon>
        <taxon>Bivalvia</taxon>
        <taxon>Autobranchia</taxon>
        <taxon>Pteriomorphia</taxon>
        <taxon>Ostreida</taxon>
        <taxon>Ostreoidea</taxon>
        <taxon>Ostreidae</taxon>
        <taxon>Magallana</taxon>
    </lineage>
</organism>
<evidence type="ECO:0000256" key="1">
    <source>
        <dbReference type="ARBA" id="ARBA00023157"/>
    </source>
</evidence>
<dbReference type="EnsemblMetazoa" id="G12065.1">
    <property type="protein sequence ID" value="G12065.1:cds"/>
    <property type="gene ID" value="G12065"/>
</dbReference>
<dbReference type="PRINTS" id="PR00759">
    <property type="entry name" value="BASICPTASE"/>
</dbReference>
<keyword evidence="1" id="KW-1015">Disulfide bond</keyword>
<dbReference type="PROSITE" id="PS00280">
    <property type="entry name" value="BPTI_KUNITZ_1"/>
    <property type="match status" value="1"/>
</dbReference>
<keyword evidence="2" id="KW-0732">Signal</keyword>
<dbReference type="SUPFAM" id="SSF57362">
    <property type="entry name" value="BPTI-like"/>
    <property type="match status" value="2"/>
</dbReference>
<keyword evidence="5" id="KW-1185">Reference proteome</keyword>
<dbReference type="Proteomes" id="UP000005408">
    <property type="component" value="Unassembled WGS sequence"/>
</dbReference>
<feature type="signal peptide" evidence="2">
    <location>
        <begin position="1"/>
        <end position="22"/>
    </location>
</feature>
<feature type="domain" description="BPTI/Kunitz inhibitor" evidence="3">
    <location>
        <begin position="91"/>
        <end position="145"/>
    </location>
</feature>
<dbReference type="PANTHER" id="PTHR10083:SF374">
    <property type="entry name" value="BPTI_KUNITZ INHIBITOR DOMAIN-CONTAINING PROTEIN"/>
    <property type="match status" value="1"/>
</dbReference>
<reference evidence="4" key="1">
    <citation type="submission" date="2022-08" db="UniProtKB">
        <authorList>
            <consortium name="EnsemblMetazoa"/>
        </authorList>
    </citation>
    <scope>IDENTIFICATION</scope>
    <source>
        <strain evidence="4">05x7-T-G4-1.051#20</strain>
    </source>
</reference>
<accession>A0A8W8I1D1</accession>
<sequence>MDCVHFLIHLCCFTAVLRVCYGRVQIQSPGTLPEGCLDIKPESDPICGGPGFKRYAFDPKKGRCTSFIHHGCRESKNVFRTRSECQRTCACNVSLNQGKWCGTQDPYKLRYYWERESGLCRPFWYSGCSGNHNRFASIEYCQRVCDVNYRPV</sequence>
<dbReference type="InterPro" id="IPR020901">
    <property type="entry name" value="Prtase_inh_Kunz-CS"/>
</dbReference>
<dbReference type="SMART" id="SM00131">
    <property type="entry name" value="KU"/>
    <property type="match status" value="2"/>
</dbReference>
<dbReference type="GO" id="GO:0004867">
    <property type="term" value="F:serine-type endopeptidase inhibitor activity"/>
    <property type="evidence" value="ECO:0007669"/>
    <property type="project" value="InterPro"/>
</dbReference>
<dbReference type="Pfam" id="PF00014">
    <property type="entry name" value="Kunitz_BPTI"/>
    <property type="match status" value="2"/>
</dbReference>
<dbReference type="PROSITE" id="PS50279">
    <property type="entry name" value="BPTI_KUNITZ_2"/>
    <property type="match status" value="2"/>
</dbReference>
<evidence type="ECO:0000259" key="3">
    <source>
        <dbReference type="PROSITE" id="PS50279"/>
    </source>
</evidence>
<evidence type="ECO:0000256" key="2">
    <source>
        <dbReference type="SAM" id="SignalP"/>
    </source>
</evidence>
<dbReference type="GO" id="GO:0005615">
    <property type="term" value="C:extracellular space"/>
    <property type="evidence" value="ECO:0007669"/>
    <property type="project" value="TreeGrafter"/>
</dbReference>
<dbReference type="Gene3D" id="4.10.410.10">
    <property type="entry name" value="Pancreatic trypsin inhibitor Kunitz domain"/>
    <property type="match status" value="2"/>
</dbReference>
<dbReference type="AlphaFoldDB" id="A0A8W8I1D1"/>
<dbReference type="InterPro" id="IPR002223">
    <property type="entry name" value="Kunitz_BPTI"/>
</dbReference>
<dbReference type="InterPro" id="IPR036880">
    <property type="entry name" value="Kunitz_BPTI_sf"/>
</dbReference>
<proteinExistence type="predicted"/>
<evidence type="ECO:0000313" key="4">
    <source>
        <dbReference type="EnsemblMetazoa" id="G12065.1:cds"/>
    </source>
</evidence>
<name>A0A8W8I1D1_MAGGI</name>
<protein>
    <recommendedName>
        <fullName evidence="3">BPTI/Kunitz inhibitor domain-containing protein</fullName>
    </recommendedName>
</protein>
<feature type="domain" description="BPTI/Kunitz inhibitor" evidence="3">
    <location>
        <begin position="36"/>
        <end position="89"/>
    </location>
</feature>
<dbReference type="CDD" id="cd00109">
    <property type="entry name" value="Kunitz-type"/>
    <property type="match status" value="1"/>
</dbReference>
<dbReference type="PANTHER" id="PTHR10083">
    <property type="entry name" value="KUNITZ-TYPE PROTEASE INHIBITOR-RELATED"/>
    <property type="match status" value="1"/>
</dbReference>
<feature type="chain" id="PRO_5036495200" description="BPTI/Kunitz inhibitor domain-containing protein" evidence="2">
    <location>
        <begin position="23"/>
        <end position="152"/>
    </location>
</feature>